<evidence type="ECO:0000256" key="3">
    <source>
        <dbReference type="SAM" id="SignalP"/>
    </source>
</evidence>
<reference evidence="5" key="1">
    <citation type="submission" date="2018-07" db="EMBL/GenBank/DDBJ databases">
        <authorList>
            <person name="Zhao J."/>
        </authorList>
    </citation>
    <scope>NUCLEOTIDE SEQUENCE [LARGE SCALE GENOMIC DNA]</scope>
    <source>
        <strain evidence="5">GSSD-12</strain>
    </source>
</reference>
<dbReference type="GO" id="GO:0003723">
    <property type="term" value="F:RNA binding"/>
    <property type="evidence" value="ECO:0007669"/>
    <property type="project" value="InterPro"/>
</dbReference>
<keyword evidence="2" id="KW-0378">Hydrolase</keyword>
<dbReference type="EMBL" id="CP031194">
    <property type="protein sequence ID" value="AXG77180.1"/>
    <property type="molecule type" value="Genomic_DNA"/>
</dbReference>
<evidence type="ECO:0000313" key="5">
    <source>
        <dbReference type="Proteomes" id="UP000253868"/>
    </source>
</evidence>
<keyword evidence="5" id="KW-1185">Reference proteome</keyword>
<dbReference type="KEGG" id="spad:DVK44_05220"/>
<proteinExistence type="predicted"/>
<dbReference type="SUPFAM" id="SSF53933">
    <property type="entry name" value="Microbial ribonucleases"/>
    <property type="match status" value="1"/>
</dbReference>
<dbReference type="Pfam" id="PF00545">
    <property type="entry name" value="Ribonuclease"/>
    <property type="match status" value="1"/>
</dbReference>
<sequence>MTTFRGVRRAAVAALFLSALSISLTPSAVADVIEPPLPVEYFPSQVKEACAIWKELDWPKAARPTDYAVVNTSLVIRGSNVYGNRSGDLPRADEYREYDVNPRPRGQRRDAERLVRDPATHAVWYTYDHYDNFQEISEGCS</sequence>
<dbReference type="GO" id="GO:0016787">
    <property type="term" value="F:hydrolase activity"/>
    <property type="evidence" value="ECO:0007669"/>
    <property type="project" value="UniProtKB-KW"/>
</dbReference>
<evidence type="ECO:0000313" key="4">
    <source>
        <dbReference type="EMBL" id="AXG77180.1"/>
    </source>
</evidence>
<gene>
    <name evidence="4" type="ORF">DVK44_05220</name>
</gene>
<dbReference type="InterPro" id="IPR000026">
    <property type="entry name" value="N1-like"/>
</dbReference>
<organism evidence="4 5">
    <name type="scientific">Streptomyces paludis</name>
    <dbReference type="NCBI Taxonomy" id="2282738"/>
    <lineage>
        <taxon>Bacteria</taxon>
        <taxon>Bacillati</taxon>
        <taxon>Actinomycetota</taxon>
        <taxon>Actinomycetes</taxon>
        <taxon>Kitasatosporales</taxon>
        <taxon>Streptomycetaceae</taxon>
        <taxon>Streptomyces</taxon>
    </lineage>
</organism>
<dbReference type="Proteomes" id="UP000253868">
    <property type="component" value="Chromosome"/>
</dbReference>
<evidence type="ECO:0000256" key="2">
    <source>
        <dbReference type="ARBA" id="ARBA00022801"/>
    </source>
</evidence>
<dbReference type="RefSeq" id="WP_114658550.1">
    <property type="nucleotide sequence ID" value="NZ_CP031194.1"/>
</dbReference>
<evidence type="ECO:0000256" key="1">
    <source>
        <dbReference type="ARBA" id="ARBA00022722"/>
    </source>
</evidence>
<dbReference type="OrthoDB" id="4206279at2"/>
<feature type="signal peptide" evidence="3">
    <location>
        <begin position="1"/>
        <end position="30"/>
    </location>
</feature>
<keyword evidence="3" id="KW-0732">Signal</keyword>
<name>A0A345HKF6_9ACTN</name>
<dbReference type="AlphaFoldDB" id="A0A345HKF6"/>
<protein>
    <submittedName>
        <fullName evidence="4">Guanine-specific ribonuclease N1 and T1</fullName>
    </submittedName>
</protein>
<dbReference type="GO" id="GO:0004521">
    <property type="term" value="F:RNA endonuclease activity"/>
    <property type="evidence" value="ECO:0007669"/>
    <property type="project" value="InterPro"/>
</dbReference>
<accession>A0A345HKF6</accession>
<dbReference type="InterPro" id="IPR016191">
    <property type="entry name" value="Ribonuclease/ribotoxin"/>
</dbReference>
<feature type="chain" id="PRO_5016591329" evidence="3">
    <location>
        <begin position="31"/>
        <end position="141"/>
    </location>
</feature>
<dbReference type="Gene3D" id="3.10.450.30">
    <property type="entry name" value="Microbial ribonucleases"/>
    <property type="match status" value="1"/>
</dbReference>
<keyword evidence="1" id="KW-0540">Nuclease</keyword>